<name>A0A1I7XLP6_HETBA</name>
<reference evidence="4" key="1">
    <citation type="submission" date="2016-11" db="UniProtKB">
        <authorList>
            <consortium name="WormBaseParasite"/>
        </authorList>
    </citation>
    <scope>IDENTIFICATION</scope>
</reference>
<dbReference type="PANTHER" id="PTHR14790:SF15">
    <property type="entry name" value="RECQ-MEDIATED GENOME INSTABILITY PROTEIN 1"/>
    <property type="match status" value="1"/>
</dbReference>
<evidence type="ECO:0000313" key="3">
    <source>
        <dbReference type="Proteomes" id="UP000095283"/>
    </source>
</evidence>
<dbReference type="GO" id="GO:0000724">
    <property type="term" value="P:double-strand break repair via homologous recombination"/>
    <property type="evidence" value="ECO:0007669"/>
    <property type="project" value="TreeGrafter"/>
</dbReference>
<keyword evidence="3" id="KW-1185">Reference proteome</keyword>
<feature type="compositionally biased region" description="Polar residues" evidence="1">
    <location>
        <begin position="79"/>
        <end position="92"/>
    </location>
</feature>
<feature type="domain" description="RecQ-mediated genome instability protein 1 C-terminal OB-fold" evidence="2">
    <location>
        <begin position="196"/>
        <end position="302"/>
    </location>
</feature>
<proteinExistence type="predicted"/>
<feature type="region of interest" description="Disordered" evidence="1">
    <location>
        <begin position="79"/>
        <end position="114"/>
    </location>
</feature>
<dbReference type="GO" id="GO:0000712">
    <property type="term" value="P:resolution of meiotic recombination intermediates"/>
    <property type="evidence" value="ECO:0007669"/>
    <property type="project" value="TreeGrafter"/>
</dbReference>
<evidence type="ECO:0000259" key="2">
    <source>
        <dbReference type="Pfam" id="PF16099"/>
    </source>
</evidence>
<dbReference type="WBParaSite" id="Hba_18646">
    <property type="protein sequence ID" value="Hba_18646"/>
    <property type="gene ID" value="Hba_18646"/>
</dbReference>
<sequence>MVVIKKKSSKTLMMKVRKEVHRMVFQMSEDLIYQGSMMRKVVISDSHSSVVTLHNKQTPEMKHISQLLAAPPGQVLTNESVSPTTISSSTDLRNSRKRSSVNHNTDENHKDTLVTSNVTKYDLFPCASSSSDPRPRPPKHIHQGIQKFLQKCTSSPPSKKINSRKYESVSTVKVEVIDLDSDEDIKPTITKKNASEKSDCEEFSGDKAVVSDVTESLRVVDGMWTMKVVLQDESLDGISCLVDHSTLSGLIGLSPEEAMAIRSSSDISRRQDGQRRLAAVEHQLSRLDLLIELEMFSQGRAESVIRGIQTLGQVLGLL</sequence>
<organism evidence="3 4">
    <name type="scientific">Heterorhabditis bacteriophora</name>
    <name type="common">Entomopathogenic nematode worm</name>
    <dbReference type="NCBI Taxonomy" id="37862"/>
    <lineage>
        <taxon>Eukaryota</taxon>
        <taxon>Metazoa</taxon>
        <taxon>Ecdysozoa</taxon>
        <taxon>Nematoda</taxon>
        <taxon>Chromadorea</taxon>
        <taxon>Rhabditida</taxon>
        <taxon>Rhabditina</taxon>
        <taxon>Rhabditomorpha</taxon>
        <taxon>Strongyloidea</taxon>
        <taxon>Heterorhabditidae</taxon>
        <taxon>Heterorhabditis</taxon>
    </lineage>
</organism>
<dbReference type="InterPro" id="IPR032199">
    <property type="entry name" value="RMI1_C"/>
</dbReference>
<dbReference type="GO" id="GO:0031422">
    <property type="term" value="C:RecQ family helicase-topoisomerase III complex"/>
    <property type="evidence" value="ECO:0007669"/>
    <property type="project" value="TreeGrafter"/>
</dbReference>
<dbReference type="GO" id="GO:0000166">
    <property type="term" value="F:nucleotide binding"/>
    <property type="evidence" value="ECO:0007669"/>
    <property type="project" value="InterPro"/>
</dbReference>
<dbReference type="Pfam" id="PF16099">
    <property type="entry name" value="RMI1_C"/>
    <property type="match status" value="1"/>
</dbReference>
<evidence type="ECO:0000313" key="4">
    <source>
        <dbReference type="WBParaSite" id="Hba_18646"/>
    </source>
</evidence>
<dbReference type="AlphaFoldDB" id="A0A1I7XLP6"/>
<dbReference type="PANTHER" id="PTHR14790">
    <property type="entry name" value="RECQ-MEDIATED GENOME INSTABILITY PROTEIN 1 RMI1"/>
    <property type="match status" value="1"/>
</dbReference>
<dbReference type="GO" id="GO:0016604">
    <property type="term" value="C:nuclear body"/>
    <property type="evidence" value="ECO:0007669"/>
    <property type="project" value="TreeGrafter"/>
</dbReference>
<protein>
    <submittedName>
        <fullName evidence="4">RMI1_C domain-containing protein</fullName>
    </submittedName>
</protein>
<dbReference type="Proteomes" id="UP000095283">
    <property type="component" value="Unplaced"/>
</dbReference>
<evidence type="ECO:0000256" key="1">
    <source>
        <dbReference type="SAM" id="MobiDB-lite"/>
    </source>
</evidence>
<accession>A0A1I7XLP6</accession>